<gene>
    <name evidence="1" type="ORF">EYC82_12930</name>
</gene>
<evidence type="ECO:0008006" key="3">
    <source>
        <dbReference type="Google" id="ProtNLM"/>
    </source>
</evidence>
<proteinExistence type="predicted"/>
<evidence type="ECO:0000313" key="2">
    <source>
        <dbReference type="Proteomes" id="UP001143304"/>
    </source>
</evidence>
<accession>A0ABT3T7L5</accession>
<dbReference type="EMBL" id="SHNO01000001">
    <property type="protein sequence ID" value="MCX2978264.1"/>
    <property type="molecule type" value="Genomic_DNA"/>
</dbReference>
<dbReference type="Proteomes" id="UP001143304">
    <property type="component" value="Unassembled WGS sequence"/>
</dbReference>
<evidence type="ECO:0000313" key="1">
    <source>
        <dbReference type="EMBL" id="MCX2978264.1"/>
    </source>
</evidence>
<dbReference type="SUPFAM" id="SSF52833">
    <property type="entry name" value="Thioredoxin-like"/>
    <property type="match status" value="1"/>
</dbReference>
<sequence length="208" mass="23468">MILLLIAGIPLTMILAATWLWFFVARGELDIVGALGTANRGELIQPPRQLQDARIRELSGQKFAFSDLEPRWSMVVPGTDGRCDSDCEKSLYETRQIRVAIGRNVNRLRRIYISDTDSENTQFAVTALSDGRAAPNSFTDYLKIEHDSLKVLLLSKEEQRVLFPEQQGDPTTWYLVDPAGWVMMAYDNQVPYKDVIADLKFLLKNSGG</sequence>
<dbReference type="InterPro" id="IPR036249">
    <property type="entry name" value="Thioredoxin-like_sf"/>
</dbReference>
<name>A0ABT3T7L5_9GAMM</name>
<comment type="caution">
    <text evidence="1">The sequence shown here is derived from an EMBL/GenBank/DDBJ whole genome shotgun (WGS) entry which is preliminary data.</text>
</comment>
<organism evidence="1 2">
    <name type="scientific">Candidatus Marimicrobium litorale</name>
    <dbReference type="NCBI Taxonomy" id="2518991"/>
    <lineage>
        <taxon>Bacteria</taxon>
        <taxon>Pseudomonadati</taxon>
        <taxon>Pseudomonadota</taxon>
        <taxon>Gammaproteobacteria</taxon>
        <taxon>Cellvibrionales</taxon>
        <taxon>Halieaceae</taxon>
        <taxon>Marimicrobium</taxon>
    </lineage>
</organism>
<reference evidence="1" key="1">
    <citation type="submission" date="2019-02" db="EMBL/GenBank/DDBJ databases">
        <authorList>
            <person name="Li S.-H."/>
        </authorList>
    </citation>
    <scope>NUCLEOTIDE SEQUENCE</scope>
    <source>
        <strain evidence="1">IMCC11814</strain>
    </source>
</reference>
<keyword evidence="2" id="KW-1185">Reference proteome</keyword>
<protein>
    <recommendedName>
        <fullName evidence="3">Cytochrome oxidase Cu insertion factor, SCO1/SenC/PrrC family</fullName>
    </recommendedName>
</protein>